<evidence type="ECO:0000313" key="2">
    <source>
        <dbReference type="Proteomes" id="UP000465062"/>
    </source>
</evidence>
<sequence length="333" mass="38555">MDNPTEKINKLMDELPSIIEESTEKSSGSIFKSMISNLDNLYSENKKEQREYCELLESKWYQALSLLHGIIVISTEISTDLLDRFNEDEFDLKELEIYSVLLKLQSRAVLISKEIFSLVENGYPDGALARWRSLHENVVIFSLLKKNIKDTTFTLELIGRFMDYSLIEEWKFARKLSAEKVEKGYFKDLTDTREKILKKYGDNFKEANMWAHPLFPRKKKIFFSDLETEAELNNLNIYYSQANTQVHTSPMGMYESLSLQEKVDQKSFYLFGSSFYGNALPIQLTGISLAQISTALLSINPNIDDIIAMKVIMKFNDMCNKTSDQIRSEIKPK</sequence>
<evidence type="ECO:0000313" key="1">
    <source>
        <dbReference type="EMBL" id="QHE62845.1"/>
    </source>
</evidence>
<dbReference type="AlphaFoldDB" id="A0A6I6UIU6"/>
<dbReference type="EMBL" id="CP047394">
    <property type="protein sequence ID" value="QHE62845.1"/>
    <property type="molecule type" value="Genomic_DNA"/>
</dbReference>
<dbReference type="Proteomes" id="UP000465062">
    <property type="component" value="Chromosome"/>
</dbReference>
<protein>
    <submittedName>
        <fullName evidence="1">Uncharacterized protein</fullName>
    </submittedName>
</protein>
<gene>
    <name evidence="1" type="ORF">FHE72_18930</name>
</gene>
<reference evidence="1 2" key="1">
    <citation type="submission" date="2019-06" db="EMBL/GenBank/DDBJ databases">
        <title>An operon consisting of a P-type ATPase gene and a transcriptional regular gene given the different cadmium resistance in Bacillus vietamensis 151-6 and Bacillus marisflavi 151-25.</title>
        <authorList>
            <person name="Yu X."/>
        </authorList>
    </citation>
    <scope>NUCLEOTIDE SEQUENCE [LARGE SCALE GENOMIC DNA]</scope>
    <source>
        <strain evidence="1 2">151-6</strain>
    </source>
</reference>
<dbReference type="InterPro" id="IPR043733">
    <property type="entry name" value="DUF5677"/>
</dbReference>
<accession>A0A6I6UIU6</accession>
<name>A0A6I6UIU6_9BACI</name>
<proteinExistence type="predicted"/>
<dbReference type="Pfam" id="PF18928">
    <property type="entry name" value="DUF5677"/>
    <property type="match status" value="1"/>
</dbReference>
<dbReference type="RefSeq" id="WP_159362648.1">
    <property type="nucleotide sequence ID" value="NZ_CP047394.1"/>
</dbReference>
<dbReference type="KEGG" id="bvq:FHE72_18930"/>
<organism evidence="1 2">
    <name type="scientific">Rossellomorea vietnamensis</name>
    <dbReference type="NCBI Taxonomy" id="218284"/>
    <lineage>
        <taxon>Bacteria</taxon>
        <taxon>Bacillati</taxon>
        <taxon>Bacillota</taxon>
        <taxon>Bacilli</taxon>
        <taxon>Bacillales</taxon>
        <taxon>Bacillaceae</taxon>
        <taxon>Rossellomorea</taxon>
    </lineage>
</organism>